<dbReference type="InterPro" id="IPR036259">
    <property type="entry name" value="MFS_trans_sf"/>
</dbReference>
<comment type="similarity">
    <text evidence="2">Belongs to the major facilitator superfamily.</text>
</comment>
<keyword evidence="4" id="KW-1003">Cell membrane</keyword>
<dbReference type="InterPro" id="IPR011701">
    <property type="entry name" value="MFS"/>
</dbReference>
<evidence type="ECO:0000256" key="5">
    <source>
        <dbReference type="ARBA" id="ARBA00022692"/>
    </source>
</evidence>
<reference evidence="10" key="1">
    <citation type="submission" date="2023-03" db="EMBL/GenBank/DDBJ databases">
        <title>Edaphobacter sp.</title>
        <authorList>
            <person name="Huber K.J."/>
            <person name="Papendorf J."/>
            <person name="Pilke C."/>
            <person name="Bunk B."/>
            <person name="Sproeer C."/>
            <person name="Pester M."/>
        </authorList>
    </citation>
    <scope>NUCLEOTIDE SEQUENCE</scope>
    <source>
        <strain evidence="10">DSM 110680</strain>
    </source>
</reference>
<dbReference type="EMBL" id="CP121196">
    <property type="protein sequence ID" value="XBH19137.1"/>
    <property type="molecule type" value="Genomic_DNA"/>
</dbReference>
<keyword evidence="3" id="KW-0813">Transport</keyword>
<feature type="transmembrane region" description="Helical" evidence="8">
    <location>
        <begin position="68"/>
        <end position="87"/>
    </location>
</feature>
<accession>A0AAU7DPB4</accession>
<feature type="transmembrane region" description="Helical" evidence="8">
    <location>
        <begin position="93"/>
        <end position="115"/>
    </location>
</feature>
<feature type="domain" description="Major facilitator superfamily (MFS) profile" evidence="9">
    <location>
        <begin position="1"/>
        <end position="387"/>
    </location>
</feature>
<feature type="transmembrane region" description="Helical" evidence="8">
    <location>
        <begin position="235"/>
        <end position="257"/>
    </location>
</feature>
<dbReference type="SUPFAM" id="SSF103473">
    <property type="entry name" value="MFS general substrate transporter"/>
    <property type="match status" value="1"/>
</dbReference>
<keyword evidence="6 8" id="KW-1133">Transmembrane helix</keyword>
<dbReference type="AlphaFoldDB" id="A0AAU7DPB4"/>
<dbReference type="RefSeq" id="WP_348264352.1">
    <property type="nucleotide sequence ID" value="NZ_CP121196.1"/>
</dbReference>
<keyword evidence="7 8" id="KW-0472">Membrane</keyword>
<evidence type="ECO:0000256" key="4">
    <source>
        <dbReference type="ARBA" id="ARBA00022475"/>
    </source>
</evidence>
<feature type="transmembrane region" description="Helical" evidence="8">
    <location>
        <begin position="294"/>
        <end position="311"/>
    </location>
</feature>
<dbReference type="CDD" id="cd17324">
    <property type="entry name" value="MFS_NepI_like"/>
    <property type="match status" value="1"/>
</dbReference>
<feature type="transmembrane region" description="Helical" evidence="8">
    <location>
        <begin position="269"/>
        <end position="288"/>
    </location>
</feature>
<proteinExistence type="inferred from homology"/>
<evidence type="ECO:0000256" key="2">
    <source>
        <dbReference type="ARBA" id="ARBA00008335"/>
    </source>
</evidence>
<dbReference type="InterPro" id="IPR020846">
    <property type="entry name" value="MFS_dom"/>
</dbReference>
<dbReference type="Gene3D" id="1.20.1250.20">
    <property type="entry name" value="MFS general substrate transporter like domains"/>
    <property type="match status" value="1"/>
</dbReference>
<dbReference type="PANTHER" id="PTHR43271">
    <property type="entry name" value="BLL2771 PROTEIN"/>
    <property type="match status" value="1"/>
</dbReference>
<feature type="transmembrane region" description="Helical" evidence="8">
    <location>
        <begin position="332"/>
        <end position="357"/>
    </location>
</feature>
<dbReference type="PROSITE" id="PS50850">
    <property type="entry name" value="MFS"/>
    <property type="match status" value="1"/>
</dbReference>
<evidence type="ECO:0000256" key="1">
    <source>
        <dbReference type="ARBA" id="ARBA00004651"/>
    </source>
</evidence>
<evidence type="ECO:0000256" key="3">
    <source>
        <dbReference type="ARBA" id="ARBA00022448"/>
    </source>
</evidence>
<feature type="transmembrane region" description="Helical" evidence="8">
    <location>
        <begin position="154"/>
        <end position="176"/>
    </location>
</feature>
<evidence type="ECO:0000256" key="7">
    <source>
        <dbReference type="ARBA" id="ARBA00023136"/>
    </source>
</evidence>
<sequence>MAAAAVTLCGVCAFLELYCTQPLLPLLAHLFHASKTGVGMTVSAATLGVAISAPVFGAVTERLARKRVIVISLLGVSIPTLLAATSTSLTQLIFWRFLQGIMVPGIIAVVVTYIGEEWPPERVALIMSFYVSGTALGGFMGRISAGILADYYSWRVSFLVLGSAALVGAAAVAMWLPHGHRRTAIQPKAGSLPTFPYQVQAMFRNRRLVATFAVGFNVLFSLVGVFTWITFYLSAAPFSLSITALSSLFFVYLIGLIVTPGAGYLITRVGLRAGIGGAICCSIAGVLLTLMHSLPLVIVGLAMLSSGVFVAQTASQSHLRVAAPSGARVTAAGIYITCYYLGGTAAGVVPGAFWAFGKWPACVAFIVAMQLLALTIAVIGWREPTVTPPANPMASAAM</sequence>
<feature type="transmembrane region" description="Helical" evidence="8">
    <location>
        <begin position="127"/>
        <end position="148"/>
    </location>
</feature>
<name>A0AAU7DPB4_9BACT</name>
<organism evidence="10">
    <name type="scientific">Telmatobacter sp. DSM 110680</name>
    <dbReference type="NCBI Taxonomy" id="3036704"/>
    <lineage>
        <taxon>Bacteria</taxon>
        <taxon>Pseudomonadati</taxon>
        <taxon>Acidobacteriota</taxon>
        <taxon>Terriglobia</taxon>
        <taxon>Terriglobales</taxon>
        <taxon>Acidobacteriaceae</taxon>
        <taxon>Telmatobacter</taxon>
    </lineage>
</organism>
<keyword evidence="5 8" id="KW-0812">Transmembrane</keyword>
<feature type="transmembrane region" description="Helical" evidence="8">
    <location>
        <begin position="363"/>
        <end position="381"/>
    </location>
</feature>
<feature type="transmembrane region" description="Helical" evidence="8">
    <location>
        <begin position="38"/>
        <end position="56"/>
    </location>
</feature>
<dbReference type="PANTHER" id="PTHR43271:SF2">
    <property type="entry name" value="BLL2771 PROTEIN"/>
    <property type="match status" value="1"/>
</dbReference>
<dbReference type="GO" id="GO:0005886">
    <property type="term" value="C:plasma membrane"/>
    <property type="evidence" value="ECO:0007669"/>
    <property type="project" value="UniProtKB-SubCell"/>
</dbReference>
<comment type="subcellular location">
    <subcellularLocation>
        <location evidence="1">Cell membrane</location>
        <topology evidence="1">Multi-pass membrane protein</topology>
    </subcellularLocation>
</comment>
<gene>
    <name evidence="10" type="ORF">P8935_07405</name>
</gene>
<evidence type="ECO:0000256" key="8">
    <source>
        <dbReference type="SAM" id="Phobius"/>
    </source>
</evidence>
<protein>
    <submittedName>
        <fullName evidence="10">MFS transporter</fullName>
    </submittedName>
</protein>
<evidence type="ECO:0000313" key="10">
    <source>
        <dbReference type="EMBL" id="XBH19137.1"/>
    </source>
</evidence>
<dbReference type="Pfam" id="PF07690">
    <property type="entry name" value="MFS_1"/>
    <property type="match status" value="1"/>
</dbReference>
<feature type="transmembrane region" description="Helical" evidence="8">
    <location>
        <begin position="208"/>
        <end position="229"/>
    </location>
</feature>
<evidence type="ECO:0000256" key="6">
    <source>
        <dbReference type="ARBA" id="ARBA00022989"/>
    </source>
</evidence>
<evidence type="ECO:0000259" key="9">
    <source>
        <dbReference type="PROSITE" id="PS50850"/>
    </source>
</evidence>
<dbReference type="GO" id="GO:0022857">
    <property type="term" value="F:transmembrane transporter activity"/>
    <property type="evidence" value="ECO:0007669"/>
    <property type="project" value="InterPro"/>
</dbReference>